<dbReference type="EMBL" id="SWFS01000436">
    <property type="protein sequence ID" value="KAA8903961.1"/>
    <property type="molecule type" value="Genomic_DNA"/>
</dbReference>
<keyword evidence="2 4" id="KW-0863">Zinc-finger</keyword>
<dbReference type="Gene3D" id="3.30.160.60">
    <property type="entry name" value="Classic Zinc Finger"/>
    <property type="match status" value="2"/>
</dbReference>
<feature type="domain" description="C2H2-type" evidence="6">
    <location>
        <begin position="310"/>
        <end position="338"/>
    </location>
</feature>
<dbReference type="GO" id="GO:0000978">
    <property type="term" value="F:RNA polymerase II cis-regulatory region sequence-specific DNA binding"/>
    <property type="evidence" value="ECO:0007669"/>
    <property type="project" value="TreeGrafter"/>
</dbReference>
<reference evidence="7" key="1">
    <citation type="journal article" date="2019" name="G3 (Bethesda)">
        <title>Genome Assemblies of Two Rare Opportunistic Yeast Pathogens: Diutina rugosa (syn. Candida rugosa) and Trichomonascus ciferrii (syn. Candida ciferrii).</title>
        <authorList>
            <person name="Mixao V."/>
            <person name="Saus E."/>
            <person name="Hansen A.P."/>
            <person name="Lass-Florl C."/>
            <person name="Gabaldon T."/>
        </authorList>
    </citation>
    <scope>NUCLEOTIDE SEQUENCE</scope>
    <source>
        <strain evidence="7">CBS 4856</strain>
    </source>
</reference>
<keyword evidence="8" id="KW-1185">Reference proteome</keyword>
<accession>A0A642URS8</accession>
<evidence type="ECO:0000256" key="1">
    <source>
        <dbReference type="ARBA" id="ARBA00022723"/>
    </source>
</evidence>
<dbReference type="PANTHER" id="PTHR23235:SF60">
    <property type="entry name" value="STRIPE, ISOFORM D"/>
    <property type="match status" value="1"/>
</dbReference>
<evidence type="ECO:0000313" key="8">
    <source>
        <dbReference type="Proteomes" id="UP000761534"/>
    </source>
</evidence>
<dbReference type="GO" id="GO:0000981">
    <property type="term" value="F:DNA-binding transcription factor activity, RNA polymerase II-specific"/>
    <property type="evidence" value="ECO:0007669"/>
    <property type="project" value="TreeGrafter"/>
</dbReference>
<feature type="compositionally biased region" description="Basic residues" evidence="5">
    <location>
        <begin position="251"/>
        <end position="272"/>
    </location>
</feature>
<evidence type="ECO:0000313" key="7">
    <source>
        <dbReference type="EMBL" id="KAA8903961.1"/>
    </source>
</evidence>
<proteinExistence type="predicted"/>
<keyword evidence="1" id="KW-0479">Metal-binding</keyword>
<dbReference type="PROSITE" id="PS50157">
    <property type="entry name" value="ZINC_FINGER_C2H2_2"/>
    <property type="match status" value="2"/>
</dbReference>
<dbReference type="VEuPathDB" id="FungiDB:TRICI_005626"/>
<keyword evidence="3" id="KW-0862">Zinc</keyword>
<evidence type="ECO:0000256" key="4">
    <source>
        <dbReference type="PROSITE-ProRule" id="PRU00042"/>
    </source>
</evidence>
<comment type="caution">
    <text evidence="7">The sequence shown here is derived from an EMBL/GenBank/DDBJ whole genome shotgun (WGS) entry which is preliminary data.</text>
</comment>
<evidence type="ECO:0000256" key="5">
    <source>
        <dbReference type="SAM" id="MobiDB-lite"/>
    </source>
</evidence>
<feature type="compositionally biased region" description="Acidic residues" evidence="5">
    <location>
        <begin position="226"/>
        <end position="244"/>
    </location>
</feature>
<feature type="region of interest" description="Disordered" evidence="5">
    <location>
        <begin position="106"/>
        <end position="281"/>
    </location>
</feature>
<sequence length="338" mass="37556">MTSSRHNVFRHLGDGAGNGTTTINPSELVNGDDGSNHHTGASNHHQEFYAPEQLMVNPSLNDQLSSSRDAMMKSSHEDFYYHFDNGSLFSPFDLDYYPQLIHPVDSRESQVLDTPEAMDEDDDDDDDDDDDIDSYDDVLLSSSDEEDVDLDDDKSSIPPSTTAHPMSVTPSPPPTTTPAAVEKEDDGENLRTPKVSESPEADQEGMHEPDSEFRPPQSATVASSESMDDDEEDEDGEEEDDEEDTTPRPQTTRHSRQHANRKKTAAHAHSGPHRCAMPTAEGGTCGKVFSRPYDLIRHQDTIHSPVRKTFKCDLCGDASKTFSRMDALSRHIRVKHSK</sequence>
<evidence type="ECO:0000256" key="3">
    <source>
        <dbReference type="ARBA" id="ARBA00022833"/>
    </source>
</evidence>
<feature type="compositionally biased region" description="Basic and acidic residues" evidence="5">
    <location>
        <begin position="204"/>
        <end position="213"/>
    </location>
</feature>
<dbReference type="Proteomes" id="UP000761534">
    <property type="component" value="Unassembled WGS sequence"/>
</dbReference>
<dbReference type="SUPFAM" id="SSF57667">
    <property type="entry name" value="beta-beta-alpha zinc fingers"/>
    <property type="match status" value="1"/>
</dbReference>
<dbReference type="InterPro" id="IPR013087">
    <property type="entry name" value="Znf_C2H2_type"/>
</dbReference>
<dbReference type="SMART" id="SM00355">
    <property type="entry name" value="ZnF_C2H2"/>
    <property type="match status" value="2"/>
</dbReference>
<dbReference type="PANTHER" id="PTHR23235">
    <property type="entry name" value="KRUEPPEL-LIKE TRANSCRIPTION FACTOR"/>
    <property type="match status" value="1"/>
</dbReference>
<gene>
    <name evidence="7" type="ORF">TRICI_005626</name>
</gene>
<evidence type="ECO:0000256" key="2">
    <source>
        <dbReference type="ARBA" id="ARBA00022771"/>
    </source>
</evidence>
<feature type="compositionally biased region" description="Acidic residues" evidence="5">
    <location>
        <begin position="116"/>
        <end position="136"/>
    </location>
</feature>
<feature type="domain" description="C2H2-type" evidence="6">
    <location>
        <begin position="273"/>
        <end position="308"/>
    </location>
</feature>
<dbReference type="InterPro" id="IPR036236">
    <property type="entry name" value="Znf_C2H2_sf"/>
</dbReference>
<dbReference type="Pfam" id="PF00096">
    <property type="entry name" value="zf-C2H2"/>
    <property type="match status" value="2"/>
</dbReference>
<evidence type="ECO:0000259" key="6">
    <source>
        <dbReference type="PROSITE" id="PS50157"/>
    </source>
</evidence>
<dbReference type="AlphaFoldDB" id="A0A642URS8"/>
<dbReference type="OrthoDB" id="7295497at2759"/>
<protein>
    <recommendedName>
        <fullName evidence="6">C2H2-type domain-containing protein</fullName>
    </recommendedName>
</protein>
<dbReference type="GO" id="GO:0008270">
    <property type="term" value="F:zinc ion binding"/>
    <property type="evidence" value="ECO:0007669"/>
    <property type="project" value="UniProtKB-KW"/>
</dbReference>
<feature type="region of interest" description="Disordered" evidence="5">
    <location>
        <begin position="1"/>
        <end position="22"/>
    </location>
</feature>
<organism evidence="7 8">
    <name type="scientific">Trichomonascus ciferrii</name>
    <dbReference type="NCBI Taxonomy" id="44093"/>
    <lineage>
        <taxon>Eukaryota</taxon>
        <taxon>Fungi</taxon>
        <taxon>Dikarya</taxon>
        <taxon>Ascomycota</taxon>
        <taxon>Saccharomycotina</taxon>
        <taxon>Dipodascomycetes</taxon>
        <taxon>Dipodascales</taxon>
        <taxon>Trichomonascaceae</taxon>
        <taxon>Trichomonascus</taxon>
        <taxon>Trichomonascus ciferrii complex</taxon>
    </lineage>
</organism>
<feature type="compositionally biased region" description="Acidic residues" evidence="5">
    <location>
        <begin position="143"/>
        <end position="152"/>
    </location>
</feature>
<name>A0A642URS8_9ASCO</name>